<organism evidence="3 4">
    <name type="scientific">Planktothrix agardhii CCAP 1459/11A</name>
    <dbReference type="NCBI Taxonomy" id="282420"/>
    <lineage>
        <taxon>Bacteria</taxon>
        <taxon>Bacillati</taxon>
        <taxon>Cyanobacteriota</taxon>
        <taxon>Cyanophyceae</taxon>
        <taxon>Oscillatoriophycideae</taxon>
        <taxon>Oscillatoriales</taxon>
        <taxon>Microcoleaceae</taxon>
        <taxon>Planktothrix</taxon>
    </lineage>
</organism>
<dbReference type="RefSeq" id="WP_141295177.1">
    <property type="nucleotide sequence ID" value="NZ_BJCD01000053.1"/>
</dbReference>
<dbReference type="PANTHER" id="PTHR10098">
    <property type="entry name" value="RAPSYN-RELATED"/>
    <property type="match status" value="1"/>
</dbReference>
<comment type="caution">
    <text evidence="3">The sequence shown here is derived from an EMBL/GenBank/DDBJ whole genome shotgun (WGS) entry which is preliminary data.</text>
</comment>
<keyword evidence="1" id="KW-0472">Membrane</keyword>
<dbReference type="Proteomes" id="UP000299794">
    <property type="component" value="Unassembled WGS sequence"/>
</dbReference>
<keyword evidence="1" id="KW-0812">Transmembrane</keyword>
<dbReference type="EMBL" id="BJCD01000053">
    <property type="protein sequence ID" value="GDZ95171.1"/>
    <property type="molecule type" value="Genomic_DNA"/>
</dbReference>
<gene>
    <name evidence="3" type="ORF">PA905_34100</name>
</gene>
<proteinExistence type="predicted"/>
<dbReference type="Gene3D" id="1.25.40.10">
    <property type="entry name" value="Tetratricopeptide repeat domain"/>
    <property type="match status" value="3"/>
</dbReference>
<name>A0A4P5ZZN6_PLAAG</name>
<dbReference type="Pfam" id="PF12770">
    <property type="entry name" value="CHAT"/>
    <property type="match status" value="1"/>
</dbReference>
<evidence type="ECO:0000259" key="2">
    <source>
        <dbReference type="Pfam" id="PF12770"/>
    </source>
</evidence>
<protein>
    <submittedName>
        <fullName evidence="3">Tetratricopeptide region</fullName>
    </submittedName>
</protein>
<evidence type="ECO:0000313" key="3">
    <source>
        <dbReference type="EMBL" id="GDZ95171.1"/>
    </source>
</evidence>
<keyword evidence="1" id="KW-1133">Transmembrane helix</keyword>
<reference evidence="4" key="1">
    <citation type="submission" date="2019-02" db="EMBL/GenBank/DDBJ databases">
        <title>Draft genome sequence of Planktothrix agardhii NIES-905.</title>
        <authorList>
            <person name="Yamaguchi H."/>
            <person name="Suzuki S."/>
            <person name="Kawachi M."/>
        </authorList>
    </citation>
    <scope>NUCLEOTIDE SEQUENCE [LARGE SCALE GENOMIC DNA]</scope>
    <source>
        <strain evidence="4">CCAP 1459/11A</strain>
    </source>
</reference>
<evidence type="ECO:0000256" key="1">
    <source>
        <dbReference type="SAM" id="Phobius"/>
    </source>
</evidence>
<feature type="transmembrane region" description="Helical" evidence="1">
    <location>
        <begin position="24"/>
        <end position="44"/>
    </location>
</feature>
<dbReference type="AlphaFoldDB" id="A0A4P5ZZN6"/>
<dbReference type="InterPro" id="IPR011990">
    <property type="entry name" value="TPR-like_helical_dom_sf"/>
</dbReference>
<sequence length="949" mass="107470">MARTRVIFFRGVQSFLGRKGWRKILRILIIFLFFILALNFPWIARQGIAQTPNLSSANLAQEGKISYEGGRFAESIEYWEKAITAFSLENDPLNQAMAFSNLSLTYQKLGKLEQADIAIGQSLKLLATQPNSKQQLRVLAQSLDILGQLYLSKGQAEAALQTWQESYQYYHQLEDDFAKIQNQINQAQAMQSLGLYQRSLTILTEVENALESNSLNLQLKSIGLRSLGNTLRLLGKLKESQEVLKASLKLAEQSKSYENIIASQLSLGDAQRALGYQERNLLIASGVKDLIKTQKNQEINQYYTDAVDWYKKVADSEAAGFNKIQAKLNLISLWLDSKHWVSQQSNLHQIDALEWESWFGQKAIKLASELKETIRKFPMSRKTIYAKINLAQSLVCLTSPSLKSDQIEYFSPIMQPCTLSRTETQDSALVDTSWREIAEILATAIQEAKTLKDERSESYALGYLGGIYQQTQDWKNAEKLTQEALALTRLIQSPDIAYRWQWQQARLRKAQGDKDGAIAAYQTAFETLQALRKDLASISQDTQFNFRDSVEPFYRELAEFLLKDQQPSQDQLKLSRDVIEALQLAELHNFFREACTPTQQETIDKLDPKTAVIYAIILNKKIEVILSLPQGEFYRYQTSEINNIENILEELRENLGRPTEPDVVQEQSKLVYNWLIKPLEKDLKNHPEIATLVFVLDGSLRNIPMAVLYDESKQKYLIEKQYALVLAPGLKLIKSKPSPRTQLTILTGGLSKTKTVTLGENNQTFAALANVEQELIEIRAVIPKGKDLLNDTFTKESFVKEINSNTQYSIVHLATHAQFSSDPEKTFILTSDDPLKSQELKELLKTSGETKDKIIELLVLSACQTAQGDRRATLGLAGIAVRAGARSTLATLWQVNDLSTAEVMVKFYQELQNPNVTKAEALHQAQLALLSKEDSPYYWGSYILIGNWL</sequence>
<dbReference type="SMART" id="SM00028">
    <property type="entry name" value="TPR"/>
    <property type="match status" value="6"/>
</dbReference>
<dbReference type="SUPFAM" id="SSF48452">
    <property type="entry name" value="TPR-like"/>
    <property type="match status" value="2"/>
</dbReference>
<dbReference type="InterPro" id="IPR024983">
    <property type="entry name" value="CHAT_dom"/>
</dbReference>
<evidence type="ECO:0000313" key="4">
    <source>
        <dbReference type="Proteomes" id="UP000299794"/>
    </source>
</evidence>
<feature type="domain" description="CHAT" evidence="2">
    <location>
        <begin position="667"/>
        <end position="947"/>
    </location>
</feature>
<accession>A0A4P5ZZN6</accession>
<dbReference type="PANTHER" id="PTHR10098:SF112">
    <property type="entry name" value="SLR0380 PROTEIN"/>
    <property type="match status" value="1"/>
</dbReference>
<dbReference type="InterPro" id="IPR019734">
    <property type="entry name" value="TPR_rpt"/>
</dbReference>